<feature type="compositionally biased region" description="Low complexity" evidence="1">
    <location>
        <begin position="37"/>
        <end position="46"/>
    </location>
</feature>
<comment type="caution">
    <text evidence="3">The sequence shown here is derived from an EMBL/GenBank/DDBJ whole genome shotgun (WGS) entry which is preliminary data.</text>
</comment>
<dbReference type="RefSeq" id="WP_345677181.1">
    <property type="nucleotide sequence ID" value="NZ_BAABHS010000014.1"/>
</dbReference>
<dbReference type="InterPro" id="IPR038186">
    <property type="entry name" value="CHAD_dom_sf"/>
</dbReference>
<evidence type="ECO:0000256" key="1">
    <source>
        <dbReference type="SAM" id="MobiDB-lite"/>
    </source>
</evidence>
<organism evidence="3 4">
    <name type="scientific">Yinghuangia aomiensis</name>
    <dbReference type="NCBI Taxonomy" id="676205"/>
    <lineage>
        <taxon>Bacteria</taxon>
        <taxon>Bacillati</taxon>
        <taxon>Actinomycetota</taxon>
        <taxon>Actinomycetes</taxon>
        <taxon>Kitasatosporales</taxon>
        <taxon>Streptomycetaceae</taxon>
        <taxon>Yinghuangia</taxon>
    </lineage>
</organism>
<feature type="domain" description="CHAD" evidence="2">
    <location>
        <begin position="55"/>
        <end position="350"/>
    </location>
</feature>
<reference evidence="4" key="1">
    <citation type="journal article" date="2019" name="Int. J. Syst. Evol. Microbiol.">
        <title>The Global Catalogue of Microorganisms (GCM) 10K type strain sequencing project: providing services to taxonomists for standard genome sequencing and annotation.</title>
        <authorList>
            <consortium name="The Broad Institute Genomics Platform"/>
            <consortium name="The Broad Institute Genome Sequencing Center for Infectious Disease"/>
            <person name="Wu L."/>
            <person name="Ma J."/>
        </authorList>
    </citation>
    <scope>NUCLEOTIDE SEQUENCE [LARGE SCALE GENOMIC DNA]</scope>
    <source>
        <strain evidence="4">JCM 17986</strain>
    </source>
</reference>
<gene>
    <name evidence="3" type="ORF">GCM10023205_42800</name>
</gene>
<evidence type="ECO:0000313" key="3">
    <source>
        <dbReference type="EMBL" id="GAA4972172.1"/>
    </source>
</evidence>
<dbReference type="InterPro" id="IPR007899">
    <property type="entry name" value="CHAD_dom"/>
</dbReference>
<dbReference type="PANTHER" id="PTHR39339:SF1">
    <property type="entry name" value="CHAD DOMAIN-CONTAINING PROTEIN"/>
    <property type="match status" value="1"/>
</dbReference>
<dbReference type="Proteomes" id="UP001500466">
    <property type="component" value="Unassembled WGS sequence"/>
</dbReference>
<dbReference type="SMART" id="SM00880">
    <property type="entry name" value="CHAD"/>
    <property type="match status" value="1"/>
</dbReference>
<sequence>MGRSERRTKADGGTADPDGTAAEPQVPRPRAHKDGTDGSTTGTTGKAGKKGGTKVRTAGDVLMDHLSGEAAAFLGQAPRLREGGEDAAHQMRVAARRMRSALRTCKSLVDPDPAAALSADLRWAADCLSGERDNEVLLARLLDGIDRLPPRPGTPRARGAIERRLRGGLAAGHTTALRTLDSPDFSQLAARLAEPGLRLTLTAQAAEPAAQAVPALAAKAFGKLAKGAAKLPLDAAAVPYGHPVPLADDEDHAWHRVRILGKRARYAADLCAPEFGAPAKRLAKRMKAVTESLGTHQDAALAAAVARDLAVSPRLGGAAAFVLGELHVLERFAVAEARYTFATLWPELRDRLDEVERWGA</sequence>
<accession>A0ABP9HJN5</accession>
<keyword evidence="4" id="KW-1185">Reference proteome</keyword>
<dbReference type="PANTHER" id="PTHR39339">
    <property type="entry name" value="SLR1444 PROTEIN"/>
    <property type="match status" value="1"/>
</dbReference>
<dbReference type="EMBL" id="BAABHS010000014">
    <property type="protein sequence ID" value="GAA4972172.1"/>
    <property type="molecule type" value="Genomic_DNA"/>
</dbReference>
<evidence type="ECO:0000259" key="2">
    <source>
        <dbReference type="PROSITE" id="PS51708"/>
    </source>
</evidence>
<name>A0ABP9HJN5_9ACTN</name>
<protein>
    <recommendedName>
        <fullName evidence="2">CHAD domain-containing protein</fullName>
    </recommendedName>
</protein>
<dbReference type="PROSITE" id="PS51708">
    <property type="entry name" value="CHAD"/>
    <property type="match status" value="1"/>
</dbReference>
<dbReference type="Pfam" id="PF05235">
    <property type="entry name" value="CHAD"/>
    <property type="match status" value="1"/>
</dbReference>
<proteinExistence type="predicted"/>
<evidence type="ECO:0000313" key="4">
    <source>
        <dbReference type="Proteomes" id="UP001500466"/>
    </source>
</evidence>
<feature type="compositionally biased region" description="Basic and acidic residues" evidence="1">
    <location>
        <begin position="1"/>
        <end position="10"/>
    </location>
</feature>
<feature type="region of interest" description="Disordered" evidence="1">
    <location>
        <begin position="1"/>
        <end position="54"/>
    </location>
</feature>
<dbReference type="Gene3D" id="1.40.20.10">
    <property type="entry name" value="CHAD domain"/>
    <property type="match status" value="1"/>
</dbReference>